<organism evidence="1 2">
    <name type="scientific">Candidatus Korarchaeum cryptofilum</name>
    <dbReference type="NCBI Taxonomy" id="498846"/>
    <lineage>
        <taxon>Archaea</taxon>
        <taxon>Thermoproteota</taxon>
        <taxon>Candidatus Korarchaeia</taxon>
        <taxon>Candidatus Korarchaeales</taxon>
        <taxon>Candidatus Korarchaeaceae</taxon>
        <taxon>Candidatus Korarchaeum</taxon>
    </lineage>
</organism>
<dbReference type="GeneID" id="6093353"/>
<dbReference type="Proteomes" id="UP000278149">
    <property type="component" value="Unassembled WGS sequence"/>
</dbReference>
<dbReference type="Gene3D" id="3.10.310.30">
    <property type="match status" value="1"/>
</dbReference>
<sequence length="295" mass="32562">MLEEILKGERLSICSHGEDLDGLLSASLMMIVKPEGLEIHFSAPYEIKNSEESYDIVLDLPPPRGGARVLIDHHVSNSSALDRVAIPILRVDSPSTARIVYELIGEWEPGIERYSEAVRLTDEIDSGKMDLKSALFTSAVRKIFKERRRKLINVCRDILRNPPSSAESLIELPSIKSEVNLIMREYGNLIDKILGLPGGDSILLRIKSYPSYLVPIIQLVANSYKLLGTVTRGSDGLLRLSIRSRADSPLTALQLAEAFGGGGHEHAAGALIMPSSMPEVIERIRNFMPLEVVDL</sequence>
<reference evidence="1 2" key="1">
    <citation type="submission" date="2018-10" db="EMBL/GenBank/DDBJ databases">
        <title>Co-occurring genomic capacity for anaerobic methane metabolism and dissimilatory sulfite reduction discovered in the Korarchaeota.</title>
        <authorList>
            <person name="Mckay L.J."/>
            <person name="Dlakic M."/>
            <person name="Fields M.W."/>
            <person name="Delmont T.O."/>
            <person name="Eren A.M."/>
            <person name="Jay Z.J."/>
            <person name="Klingelsmith K.B."/>
            <person name="Rusch D.B."/>
            <person name="Inskeep W.P."/>
        </authorList>
    </citation>
    <scope>NUCLEOTIDE SEQUENCE [LARGE SCALE GENOMIC DNA]</scope>
    <source>
        <strain evidence="1 2">WS</strain>
    </source>
</reference>
<protein>
    <submittedName>
        <fullName evidence="1">Uncharacterized protein</fullName>
    </submittedName>
</protein>
<name>A0A429G5B9_9CREN</name>
<dbReference type="EMBL" id="RCOR01000022">
    <property type="protein sequence ID" value="RSN69013.1"/>
    <property type="molecule type" value="Genomic_DNA"/>
</dbReference>
<dbReference type="InterPro" id="IPR051319">
    <property type="entry name" value="Oligoribo/pAp-PDE_c-di-AMP_PDE"/>
</dbReference>
<dbReference type="RefSeq" id="WP_012308721.1">
    <property type="nucleotide sequence ID" value="NZ_RCOR01000022.1"/>
</dbReference>
<dbReference type="PANTHER" id="PTHR47618">
    <property type="entry name" value="BIFUNCTIONAL OLIGORIBONUCLEASE AND PAP PHOSPHATASE NRNA"/>
    <property type="match status" value="1"/>
</dbReference>
<proteinExistence type="predicted"/>
<dbReference type="InterPro" id="IPR038763">
    <property type="entry name" value="DHH_sf"/>
</dbReference>
<dbReference type="PANTHER" id="PTHR47618:SF1">
    <property type="entry name" value="BIFUNCTIONAL OLIGORIBONUCLEASE AND PAP PHOSPHATASE NRNA"/>
    <property type="match status" value="1"/>
</dbReference>
<dbReference type="SUPFAM" id="SSF64182">
    <property type="entry name" value="DHH phosphoesterases"/>
    <property type="match status" value="1"/>
</dbReference>
<comment type="caution">
    <text evidence="1">The sequence shown here is derived from an EMBL/GenBank/DDBJ whole genome shotgun (WGS) entry which is preliminary data.</text>
</comment>
<accession>A0A429G5B9</accession>
<evidence type="ECO:0000313" key="2">
    <source>
        <dbReference type="Proteomes" id="UP000278149"/>
    </source>
</evidence>
<gene>
    <name evidence="1" type="ORF">D9Q81_04260</name>
</gene>
<dbReference type="AlphaFoldDB" id="A0A429G5B9"/>
<evidence type="ECO:0000313" key="1">
    <source>
        <dbReference type="EMBL" id="RSN69013.1"/>
    </source>
</evidence>